<protein>
    <recommendedName>
        <fullName evidence="5">OB domain-containing protein</fullName>
    </recommendedName>
</protein>
<organism evidence="3 4">
    <name type="scientific">Nesidiocoris tenuis</name>
    <dbReference type="NCBI Taxonomy" id="355587"/>
    <lineage>
        <taxon>Eukaryota</taxon>
        <taxon>Metazoa</taxon>
        <taxon>Ecdysozoa</taxon>
        <taxon>Arthropoda</taxon>
        <taxon>Hexapoda</taxon>
        <taxon>Insecta</taxon>
        <taxon>Pterygota</taxon>
        <taxon>Neoptera</taxon>
        <taxon>Paraneoptera</taxon>
        <taxon>Hemiptera</taxon>
        <taxon>Heteroptera</taxon>
        <taxon>Panheteroptera</taxon>
        <taxon>Cimicomorpha</taxon>
        <taxon>Miridae</taxon>
        <taxon>Dicyphina</taxon>
        <taxon>Nesidiocoris</taxon>
    </lineage>
</organism>
<proteinExistence type="predicted"/>
<keyword evidence="1" id="KW-0238">DNA-binding</keyword>
<feature type="region of interest" description="Disordered" evidence="2">
    <location>
        <begin position="139"/>
        <end position="234"/>
    </location>
</feature>
<keyword evidence="4" id="KW-1185">Reference proteome</keyword>
<dbReference type="Gene3D" id="2.40.50.140">
    <property type="entry name" value="Nucleic acid-binding proteins"/>
    <property type="match status" value="1"/>
</dbReference>
<dbReference type="SUPFAM" id="SSF50249">
    <property type="entry name" value="Nucleic acid-binding proteins"/>
    <property type="match status" value="1"/>
</dbReference>
<evidence type="ECO:0000313" key="4">
    <source>
        <dbReference type="Proteomes" id="UP001307889"/>
    </source>
</evidence>
<dbReference type="InterPro" id="IPR012340">
    <property type="entry name" value="NA-bd_OB-fold"/>
</dbReference>
<dbReference type="Proteomes" id="UP001307889">
    <property type="component" value="Chromosome 12"/>
</dbReference>
<dbReference type="CDD" id="cd04491">
    <property type="entry name" value="SoSSB_OBF"/>
    <property type="match status" value="1"/>
</dbReference>
<accession>A0ABN7B9W2</accession>
<feature type="compositionally biased region" description="Gly residues" evidence="2">
    <location>
        <begin position="147"/>
        <end position="163"/>
    </location>
</feature>
<feature type="compositionally biased region" description="Pro residues" evidence="2">
    <location>
        <begin position="164"/>
        <end position="181"/>
    </location>
</feature>
<dbReference type="EMBL" id="AP028920">
    <property type="protein sequence ID" value="BET01049.1"/>
    <property type="molecule type" value="Genomic_DNA"/>
</dbReference>
<evidence type="ECO:0008006" key="5">
    <source>
        <dbReference type="Google" id="ProtNLM"/>
    </source>
</evidence>
<name>A0ABN7B9W2_9HEMI</name>
<dbReference type="PANTHER" id="PTHR13356:SF0">
    <property type="entry name" value="SOSS COMPLEX SUBUNIT B HOMOLOG"/>
    <property type="match status" value="1"/>
</dbReference>
<dbReference type="PANTHER" id="PTHR13356">
    <property type="entry name" value="OB FOLD NUCLEIC ACID BINDING PROTEIN-RELATED"/>
    <property type="match status" value="1"/>
</dbReference>
<evidence type="ECO:0000256" key="2">
    <source>
        <dbReference type="SAM" id="MobiDB-lite"/>
    </source>
</evidence>
<gene>
    <name evidence="3" type="ORF">NTJ_13862</name>
</gene>
<reference evidence="3 4" key="1">
    <citation type="submission" date="2023-09" db="EMBL/GenBank/DDBJ databases">
        <title>Nesidiocoris tenuis whole genome shotgun sequence.</title>
        <authorList>
            <person name="Shibata T."/>
            <person name="Shimoda M."/>
            <person name="Kobayashi T."/>
            <person name="Uehara T."/>
        </authorList>
    </citation>
    <scope>NUCLEOTIDE SEQUENCE [LARGE SCALE GENOMIC DNA]</scope>
    <source>
        <strain evidence="3 4">Japan</strain>
    </source>
</reference>
<evidence type="ECO:0000313" key="3">
    <source>
        <dbReference type="EMBL" id="BET01049.1"/>
    </source>
</evidence>
<evidence type="ECO:0000256" key="1">
    <source>
        <dbReference type="ARBA" id="ARBA00023125"/>
    </source>
</evidence>
<dbReference type="InterPro" id="IPR051231">
    <property type="entry name" value="SOSS-B"/>
</dbReference>
<sequence length="234" mass="24746">MHFGVPVKSTFLPQQPLPAKMDGGQGQQPPVVMIKDIRPGMKNLTMTVIVLDIGPPVLVKDREVRTLKVADASACVNLSLWGESGHYLTPGDIIRLTKAHVNVYRSCITLLNGKSGEVAKIGEFCMIFNEQLNMSEPNPELAAVGSGKNGGGMGPGGGGGSIPPGGPPGKIVPPRQPPGQQLPPAADDQRPPQIKGPQIQQHRINSGGNGKALIPPRGPPVPPIRPNQPRPERR</sequence>
<feature type="compositionally biased region" description="Pro residues" evidence="2">
    <location>
        <begin position="216"/>
        <end position="234"/>
    </location>
</feature>